<evidence type="ECO:0008006" key="5">
    <source>
        <dbReference type="Google" id="ProtNLM"/>
    </source>
</evidence>
<dbReference type="AlphaFoldDB" id="A0AAE0CKB5"/>
<feature type="coiled-coil region" evidence="1">
    <location>
        <begin position="299"/>
        <end position="326"/>
    </location>
</feature>
<dbReference type="PANTHER" id="PTHR34427">
    <property type="entry name" value="DUF4283 DOMAIN PROTEIN"/>
    <property type="match status" value="1"/>
</dbReference>
<reference evidence="3" key="1">
    <citation type="journal article" date="2023" name="Plant J.">
        <title>Genome sequences and population genomics provide insights into the demographic history, inbreeding, and mutation load of two 'living fossil' tree species of Dipteronia.</title>
        <authorList>
            <person name="Feng Y."/>
            <person name="Comes H.P."/>
            <person name="Chen J."/>
            <person name="Zhu S."/>
            <person name="Lu R."/>
            <person name="Zhang X."/>
            <person name="Li P."/>
            <person name="Qiu J."/>
            <person name="Olsen K.M."/>
            <person name="Qiu Y."/>
        </authorList>
    </citation>
    <scope>NUCLEOTIDE SEQUENCE</scope>
    <source>
        <strain evidence="3">KIB01</strain>
    </source>
</reference>
<dbReference type="Proteomes" id="UP001280121">
    <property type="component" value="Unassembled WGS sequence"/>
</dbReference>
<evidence type="ECO:0000313" key="4">
    <source>
        <dbReference type="Proteomes" id="UP001280121"/>
    </source>
</evidence>
<name>A0AAE0CKB5_9ROSI</name>
<keyword evidence="1" id="KW-0175">Coiled coil</keyword>
<dbReference type="PANTHER" id="PTHR34427:SF5">
    <property type="entry name" value="DUF4283 DOMAIN-CONTAINING PROTEIN"/>
    <property type="match status" value="1"/>
</dbReference>
<comment type="caution">
    <text evidence="3">The sequence shown here is derived from an EMBL/GenBank/DDBJ whole genome shotgun (WGS) entry which is preliminary data.</text>
</comment>
<gene>
    <name evidence="3" type="ORF">Ddye_014150</name>
</gene>
<evidence type="ECO:0000313" key="3">
    <source>
        <dbReference type="EMBL" id="KAK2654294.1"/>
    </source>
</evidence>
<organism evidence="3 4">
    <name type="scientific">Dipteronia dyeriana</name>
    <dbReference type="NCBI Taxonomy" id="168575"/>
    <lineage>
        <taxon>Eukaryota</taxon>
        <taxon>Viridiplantae</taxon>
        <taxon>Streptophyta</taxon>
        <taxon>Embryophyta</taxon>
        <taxon>Tracheophyta</taxon>
        <taxon>Spermatophyta</taxon>
        <taxon>Magnoliopsida</taxon>
        <taxon>eudicotyledons</taxon>
        <taxon>Gunneridae</taxon>
        <taxon>Pentapetalae</taxon>
        <taxon>rosids</taxon>
        <taxon>malvids</taxon>
        <taxon>Sapindales</taxon>
        <taxon>Sapindaceae</taxon>
        <taxon>Hippocastanoideae</taxon>
        <taxon>Acereae</taxon>
        <taxon>Dipteronia</taxon>
    </lineage>
</organism>
<feature type="compositionally biased region" description="Acidic residues" evidence="2">
    <location>
        <begin position="279"/>
        <end position="289"/>
    </location>
</feature>
<proteinExistence type="predicted"/>
<sequence>MKVWTMPSMREKVLRVNLLFKLIQSKAANLDWYDRKRQHAIVQREKKEKTTTKANLVSDHPGLFDAMMVKEPNGREGDMEIGNDNKKKADKLVLDQLKMNCYENRRMETLYWDDSNCDSNWLNFSLVGVLKSFTDISSIIQGMLSKQIFFTFYYLGDKNVLWLFKSKKDMETFLHNRKLWEDFFSSVCAWSPAITPQARLVWVEFGGIPLDCWGEGLFRSLGWVVGETLFVEKKTLDKSTLANGRVLVLIPNGYWGDGNGTTSFRSGLANRNCRGGSDSEQEDGEEEERTSDNKIMPNCEKLKLVVDKVRKANEVVENEKKSLSIEATKRTSASGVNNVVSASTSIEEKSDSGSSTFERDNSACAYSTRMSFAHYGYSRSILAGALLNTLSAAPQVSN</sequence>
<dbReference type="EMBL" id="JANJYI010000004">
    <property type="protein sequence ID" value="KAK2654294.1"/>
    <property type="molecule type" value="Genomic_DNA"/>
</dbReference>
<feature type="region of interest" description="Disordered" evidence="2">
    <location>
        <begin position="266"/>
        <end position="294"/>
    </location>
</feature>
<protein>
    <recommendedName>
        <fullName evidence="5">DUF4283 domain-containing protein</fullName>
    </recommendedName>
</protein>
<accession>A0AAE0CKB5</accession>
<keyword evidence="4" id="KW-1185">Reference proteome</keyword>
<evidence type="ECO:0000256" key="2">
    <source>
        <dbReference type="SAM" id="MobiDB-lite"/>
    </source>
</evidence>
<evidence type="ECO:0000256" key="1">
    <source>
        <dbReference type="SAM" id="Coils"/>
    </source>
</evidence>